<evidence type="ECO:0000256" key="3">
    <source>
        <dbReference type="ARBA" id="ARBA00022448"/>
    </source>
</evidence>
<dbReference type="FunFam" id="1.50.40.10:FF:000013">
    <property type="entry name" value="Mitochondrial 2-oxoglutarate/malate carrier protein-like protein"/>
    <property type="match status" value="1"/>
</dbReference>
<reference evidence="19" key="1">
    <citation type="submission" date="2019-08" db="EMBL/GenBank/DDBJ databases">
        <title>The genome of the North American firefly Photinus pyralis.</title>
        <authorList>
            <consortium name="Photinus pyralis genome working group"/>
            <person name="Fallon T.R."/>
            <person name="Sander Lower S.E."/>
            <person name="Weng J.-K."/>
        </authorList>
    </citation>
    <scope>NUCLEOTIDE SEQUENCE</scope>
    <source>
        <strain evidence="19">TRF0915ILg1</strain>
        <tissue evidence="19">Whole body</tissue>
    </source>
</reference>
<feature type="repeat" description="Solcar" evidence="16">
    <location>
        <begin position="8"/>
        <end position="97"/>
    </location>
</feature>
<keyword evidence="5 16" id="KW-0812">Transmembrane</keyword>
<evidence type="ECO:0000313" key="19">
    <source>
        <dbReference type="EMBL" id="KAF2893499.1"/>
    </source>
</evidence>
<dbReference type="InterPro" id="IPR018108">
    <property type="entry name" value="MCP_transmembrane"/>
</dbReference>
<evidence type="ECO:0000256" key="7">
    <source>
        <dbReference type="ARBA" id="ARBA00022989"/>
    </source>
</evidence>
<dbReference type="EMBL" id="VTPC01007941">
    <property type="protein sequence ID" value="KAF2893499.1"/>
    <property type="molecule type" value="Genomic_DNA"/>
</dbReference>
<evidence type="ECO:0000313" key="20">
    <source>
        <dbReference type="Proteomes" id="UP000801492"/>
    </source>
</evidence>
<accession>A0A8K0CTU3</accession>
<dbReference type="OrthoDB" id="448427at2759"/>
<evidence type="ECO:0000256" key="2">
    <source>
        <dbReference type="ARBA" id="ARBA00006375"/>
    </source>
</evidence>
<name>A0A8K0CTU3_IGNLU</name>
<proteinExistence type="inferred from homology"/>
<keyword evidence="6" id="KW-0677">Repeat</keyword>
<evidence type="ECO:0000256" key="10">
    <source>
        <dbReference type="ARBA" id="ARBA00036491"/>
    </source>
</evidence>
<sequence length="310" mass="33743">MGTQEKQMPKYIKFVFGGSAGMMATIFVQPLDLVKNRMQLSGVGGKAREYPTSFHAIRGIIAKEGIIAMYSGLSAGLLRQATYTTTRLGIYTWLFENFTAADGTPPGFATKAVLGMAAGVCGAFVGTPAEVALIRMTSDGRLPPAERRNYKNVFDALLRISREEGILTLWRGAIPTMGRAMVVNAAQLASYSQAKQFLLSTGYFSDNIGCHFVSSMISGLVTTAASMPVDIAKTRIQNMKTIDGKPEYKGTFDVLSKVIRKEGPFALWKGFTPYYARLGPHTVLTFIFLEQLNATYYKLVLGQSGKHGGL</sequence>
<evidence type="ECO:0000256" key="9">
    <source>
        <dbReference type="ARBA" id="ARBA00023136"/>
    </source>
</evidence>
<evidence type="ECO:0000256" key="5">
    <source>
        <dbReference type="ARBA" id="ARBA00022692"/>
    </source>
</evidence>
<evidence type="ECO:0000256" key="17">
    <source>
        <dbReference type="RuleBase" id="RU000488"/>
    </source>
</evidence>
<dbReference type="InterPro" id="IPR023395">
    <property type="entry name" value="MCP_dom_sf"/>
</dbReference>
<keyword evidence="20" id="KW-1185">Reference proteome</keyword>
<comment type="catalytic activity">
    <reaction evidence="12">
        <text>oxaloacetate(in) + 2-oxoglutarate(out) = oxaloacetate(out) + 2-oxoglutarate(in)</text>
        <dbReference type="Rhea" id="RHEA:71603"/>
        <dbReference type="ChEBI" id="CHEBI:16452"/>
        <dbReference type="ChEBI" id="CHEBI:16810"/>
    </reaction>
</comment>
<dbReference type="GO" id="GO:0006869">
    <property type="term" value="P:lipid transport"/>
    <property type="evidence" value="ECO:0007669"/>
    <property type="project" value="UniProtKB-KW"/>
</dbReference>
<dbReference type="Gene3D" id="1.50.40.10">
    <property type="entry name" value="Mitochondrial carrier domain"/>
    <property type="match status" value="1"/>
</dbReference>
<dbReference type="AlphaFoldDB" id="A0A8K0CTU3"/>
<dbReference type="GO" id="GO:0015297">
    <property type="term" value="F:antiporter activity"/>
    <property type="evidence" value="ECO:0007669"/>
    <property type="project" value="UniProtKB-KW"/>
</dbReference>
<dbReference type="Pfam" id="PF00153">
    <property type="entry name" value="Mito_carr"/>
    <property type="match status" value="3"/>
</dbReference>
<keyword evidence="7 18" id="KW-1133">Transmembrane helix</keyword>
<gene>
    <name evidence="19" type="ORF">ILUMI_12681</name>
</gene>
<evidence type="ECO:0000256" key="12">
    <source>
        <dbReference type="ARBA" id="ARBA00050120"/>
    </source>
</evidence>
<dbReference type="GO" id="GO:0016020">
    <property type="term" value="C:membrane"/>
    <property type="evidence" value="ECO:0007669"/>
    <property type="project" value="UniProtKB-SubCell"/>
</dbReference>
<comment type="catalytic activity">
    <reaction evidence="10">
        <text>(S)-malate(in) + 2-oxoglutarate(out) = (S)-malate(out) + 2-oxoglutarate(in)</text>
        <dbReference type="Rhea" id="RHEA:71587"/>
        <dbReference type="ChEBI" id="CHEBI:15589"/>
        <dbReference type="ChEBI" id="CHEBI:16810"/>
    </reaction>
</comment>
<protein>
    <recommendedName>
        <fullName evidence="11">Mitochondrial 2-oxoglutarate/malate carrier protein</fullName>
    </recommendedName>
</protein>
<evidence type="ECO:0000256" key="13">
    <source>
        <dbReference type="ARBA" id="ARBA00050291"/>
    </source>
</evidence>
<evidence type="ECO:0000256" key="4">
    <source>
        <dbReference type="ARBA" id="ARBA00022449"/>
    </source>
</evidence>
<feature type="repeat" description="Solcar" evidence="16">
    <location>
        <begin position="106"/>
        <end position="197"/>
    </location>
</feature>
<keyword evidence="8" id="KW-0445">Lipid transport</keyword>
<organism evidence="19 20">
    <name type="scientific">Ignelater luminosus</name>
    <name type="common">Cucubano</name>
    <name type="synonym">Pyrophorus luminosus</name>
    <dbReference type="NCBI Taxonomy" id="2038154"/>
    <lineage>
        <taxon>Eukaryota</taxon>
        <taxon>Metazoa</taxon>
        <taxon>Ecdysozoa</taxon>
        <taxon>Arthropoda</taxon>
        <taxon>Hexapoda</taxon>
        <taxon>Insecta</taxon>
        <taxon>Pterygota</taxon>
        <taxon>Neoptera</taxon>
        <taxon>Endopterygota</taxon>
        <taxon>Coleoptera</taxon>
        <taxon>Polyphaga</taxon>
        <taxon>Elateriformia</taxon>
        <taxon>Elateroidea</taxon>
        <taxon>Elateridae</taxon>
        <taxon>Agrypninae</taxon>
        <taxon>Pyrophorini</taxon>
        <taxon>Ignelater</taxon>
    </lineage>
</organism>
<evidence type="ECO:0000256" key="6">
    <source>
        <dbReference type="ARBA" id="ARBA00022737"/>
    </source>
</evidence>
<evidence type="ECO:0000256" key="1">
    <source>
        <dbReference type="ARBA" id="ARBA00004141"/>
    </source>
</evidence>
<comment type="catalytic activity">
    <reaction evidence="15">
        <text>succinate(in) + 2-oxoglutarate(out) = succinate(out) + 2-oxoglutarate(in)</text>
        <dbReference type="Rhea" id="RHEA:71595"/>
        <dbReference type="ChEBI" id="CHEBI:16810"/>
        <dbReference type="ChEBI" id="CHEBI:30031"/>
    </reaction>
</comment>
<dbReference type="InterPro" id="IPR050391">
    <property type="entry name" value="Mito_Metabolite_Transporter"/>
</dbReference>
<evidence type="ECO:0000256" key="14">
    <source>
        <dbReference type="ARBA" id="ARBA00052538"/>
    </source>
</evidence>
<comment type="catalytic activity">
    <reaction evidence="14">
        <text>malonate(in) + 2-oxoglutarate(out) = malonate(out) + 2-oxoglutarate(in)</text>
        <dbReference type="Rhea" id="RHEA:71591"/>
        <dbReference type="ChEBI" id="CHEBI:15792"/>
        <dbReference type="ChEBI" id="CHEBI:16810"/>
    </reaction>
</comment>
<comment type="caution">
    <text evidence="19">The sequence shown here is derived from an EMBL/GenBank/DDBJ whole genome shotgun (WGS) entry which is preliminary data.</text>
</comment>
<evidence type="ECO:0000256" key="16">
    <source>
        <dbReference type="PROSITE-ProRule" id="PRU00282"/>
    </source>
</evidence>
<feature type="transmembrane region" description="Helical" evidence="18">
    <location>
        <begin position="12"/>
        <end position="31"/>
    </location>
</feature>
<evidence type="ECO:0000256" key="8">
    <source>
        <dbReference type="ARBA" id="ARBA00023055"/>
    </source>
</evidence>
<keyword evidence="3 17" id="KW-0813">Transport</keyword>
<comment type="subcellular location">
    <subcellularLocation>
        <location evidence="1">Membrane</location>
        <topology evidence="1">Multi-pass membrane protein</topology>
    </subcellularLocation>
</comment>
<keyword evidence="9 16" id="KW-0472">Membrane</keyword>
<dbReference type="PROSITE" id="PS50920">
    <property type="entry name" value="SOLCAR"/>
    <property type="match status" value="3"/>
</dbReference>
<evidence type="ECO:0000256" key="18">
    <source>
        <dbReference type="SAM" id="Phobius"/>
    </source>
</evidence>
<dbReference type="PANTHER" id="PTHR45618">
    <property type="entry name" value="MITOCHONDRIAL DICARBOXYLATE CARRIER-RELATED"/>
    <property type="match status" value="1"/>
</dbReference>
<keyword evidence="4" id="KW-0050">Antiport</keyword>
<comment type="similarity">
    <text evidence="2 17">Belongs to the mitochondrial carrier (TC 2.A.29) family.</text>
</comment>
<dbReference type="SUPFAM" id="SSF103506">
    <property type="entry name" value="Mitochondrial carrier"/>
    <property type="match status" value="1"/>
</dbReference>
<comment type="catalytic activity">
    <reaction evidence="13">
        <text>maleate(in) + 2-oxoglutarate(out) = maleate(out) + 2-oxoglutarate(in)</text>
        <dbReference type="Rhea" id="RHEA:71599"/>
        <dbReference type="ChEBI" id="CHEBI:16810"/>
        <dbReference type="ChEBI" id="CHEBI:30780"/>
    </reaction>
</comment>
<evidence type="ECO:0000256" key="11">
    <source>
        <dbReference type="ARBA" id="ARBA00040264"/>
    </source>
</evidence>
<dbReference type="Proteomes" id="UP000801492">
    <property type="component" value="Unassembled WGS sequence"/>
</dbReference>
<feature type="repeat" description="Solcar" evidence="16">
    <location>
        <begin position="206"/>
        <end position="295"/>
    </location>
</feature>
<evidence type="ECO:0000256" key="15">
    <source>
        <dbReference type="ARBA" id="ARBA00052710"/>
    </source>
</evidence>